<evidence type="ECO:0000256" key="7">
    <source>
        <dbReference type="ARBA" id="ARBA00023316"/>
    </source>
</evidence>
<evidence type="ECO:0008006" key="13">
    <source>
        <dbReference type="Google" id="ProtNLM"/>
    </source>
</evidence>
<evidence type="ECO:0000256" key="10">
    <source>
        <dbReference type="SAM" id="SignalP"/>
    </source>
</evidence>
<evidence type="ECO:0000256" key="6">
    <source>
        <dbReference type="ARBA" id="ARBA00023295"/>
    </source>
</evidence>
<evidence type="ECO:0000256" key="2">
    <source>
        <dbReference type="ARBA" id="ARBA00008834"/>
    </source>
</evidence>
<sequence>MNTKMILPVLIVLQLLSKANSLTVFDITKYGAKPGADISEALLKAWKNAIASTTTSQILIPTGDWILSQARMLGPNKAPIKLEIKGNLKAYADPTKLPVKTSEWVTINHVNFLTISGGGVLDGQGQQAWNCKKNNNCPKLPINLSLNFINNSIIHDITTKDSKNFHVNCISSHNITFKHFTVIAPGDSPNTDGIHIARGNRIRVIDSVIKTGDDCISMGDDLSDVLIKNVKCGPGHGISIGSLGGNAQEKDVKGITVQGCTFANTDNGVRIKTWPSAPATLTISDIRFINLTMVNVRNPVIFDQQYCPWNLCSLDKPSLIKISNVEIMNIKGTTTTSEGLIFTCSKAKPCDNIRIGAIDLKYIGNTPATITTRCENIKPILSAKQNLPVCSGSLASKPPPE</sequence>
<evidence type="ECO:0000313" key="12">
    <source>
        <dbReference type="Proteomes" id="UP000298416"/>
    </source>
</evidence>
<dbReference type="GO" id="GO:0071555">
    <property type="term" value="P:cell wall organization"/>
    <property type="evidence" value="ECO:0007669"/>
    <property type="project" value="UniProtKB-KW"/>
</dbReference>
<evidence type="ECO:0000256" key="8">
    <source>
        <dbReference type="PROSITE-ProRule" id="PRU10052"/>
    </source>
</evidence>
<keyword evidence="4" id="KW-0964">Secreted</keyword>
<dbReference type="EMBL" id="PNBA02000002">
    <property type="protein sequence ID" value="KAG6433382.1"/>
    <property type="molecule type" value="Genomic_DNA"/>
</dbReference>
<reference evidence="11" key="1">
    <citation type="submission" date="2018-01" db="EMBL/GenBank/DDBJ databases">
        <authorList>
            <person name="Mao J.F."/>
        </authorList>
    </citation>
    <scope>NUCLEOTIDE SEQUENCE</scope>
    <source>
        <strain evidence="11">Huo1</strain>
        <tissue evidence="11">Leaf</tissue>
    </source>
</reference>
<dbReference type="PANTHER" id="PTHR31375">
    <property type="match status" value="1"/>
</dbReference>
<evidence type="ECO:0000256" key="9">
    <source>
        <dbReference type="RuleBase" id="RU361169"/>
    </source>
</evidence>
<dbReference type="AlphaFoldDB" id="A0A8X9A872"/>
<dbReference type="FunFam" id="2.160.20.10:FF:000004">
    <property type="entry name" value="Pectin lyase-like superfamily protein"/>
    <property type="match status" value="1"/>
</dbReference>
<dbReference type="Proteomes" id="UP000298416">
    <property type="component" value="Unassembled WGS sequence"/>
</dbReference>
<protein>
    <recommendedName>
        <fullName evidence="13">Polygalacturonase</fullName>
    </recommendedName>
</protein>
<comment type="similarity">
    <text evidence="2 9">Belongs to the glycosyl hydrolase 28 family.</text>
</comment>
<evidence type="ECO:0000256" key="1">
    <source>
        <dbReference type="ARBA" id="ARBA00004191"/>
    </source>
</evidence>
<keyword evidence="12" id="KW-1185">Reference proteome</keyword>
<feature type="signal peptide" evidence="10">
    <location>
        <begin position="1"/>
        <end position="21"/>
    </location>
</feature>
<dbReference type="OrthoDB" id="867195at2759"/>
<evidence type="ECO:0000313" key="11">
    <source>
        <dbReference type="EMBL" id="KAG6433382.1"/>
    </source>
</evidence>
<dbReference type="GO" id="GO:0005975">
    <property type="term" value="P:carbohydrate metabolic process"/>
    <property type="evidence" value="ECO:0007669"/>
    <property type="project" value="InterPro"/>
</dbReference>
<keyword evidence="6 9" id="KW-0326">Glycosidase</keyword>
<evidence type="ECO:0000256" key="4">
    <source>
        <dbReference type="ARBA" id="ARBA00022525"/>
    </source>
</evidence>
<evidence type="ECO:0000256" key="3">
    <source>
        <dbReference type="ARBA" id="ARBA00022512"/>
    </source>
</evidence>
<keyword evidence="10" id="KW-0732">Signal</keyword>
<proteinExistence type="inferred from homology"/>
<dbReference type="PROSITE" id="PS00502">
    <property type="entry name" value="POLYGALACTURONASE"/>
    <property type="match status" value="1"/>
</dbReference>
<evidence type="ECO:0000256" key="5">
    <source>
        <dbReference type="ARBA" id="ARBA00022801"/>
    </source>
</evidence>
<reference evidence="11" key="2">
    <citation type="submission" date="2020-08" db="EMBL/GenBank/DDBJ databases">
        <title>Plant Genome Project.</title>
        <authorList>
            <person name="Zhang R.-G."/>
        </authorList>
    </citation>
    <scope>NUCLEOTIDE SEQUENCE</scope>
    <source>
        <strain evidence="11">Huo1</strain>
        <tissue evidence="11">Leaf</tissue>
    </source>
</reference>
<dbReference type="GO" id="GO:0004650">
    <property type="term" value="F:polygalacturonase activity"/>
    <property type="evidence" value="ECO:0007669"/>
    <property type="project" value="InterPro"/>
</dbReference>
<gene>
    <name evidence="11" type="ORF">SASPL_104994</name>
</gene>
<accession>A0A8X9A872</accession>
<dbReference type="InterPro" id="IPR000743">
    <property type="entry name" value="Glyco_hydro_28"/>
</dbReference>
<keyword evidence="3" id="KW-0134">Cell wall</keyword>
<keyword evidence="7" id="KW-0961">Cell wall biogenesis/degradation</keyword>
<dbReference type="SMART" id="SM00710">
    <property type="entry name" value="PbH1"/>
    <property type="match status" value="5"/>
</dbReference>
<dbReference type="InterPro" id="IPR006626">
    <property type="entry name" value="PbH1"/>
</dbReference>
<organism evidence="11">
    <name type="scientific">Salvia splendens</name>
    <name type="common">Scarlet sage</name>
    <dbReference type="NCBI Taxonomy" id="180675"/>
    <lineage>
        <taxon>Eukaryota</taxon>
        <taxon>Viridiplantae</taxon>
        <taxon>Streptophyta</taxon>
        <taxon>Embryophyta</taxon>
        <taxon>Tracheophyta</taxon>
        <taxon>Spermatophyta</taxon>
        <taxon>Magnoliopsida</taxon>
        <taxon>eudicotyledons</taxon>
        <taxon>Gunneridae</taxon>
        <taxon>Pentapetalae</taxon>
        <taxon>asterids</taxon>
        <taxon>lamiids</taxon>
        <taxon>Lamiales</taxon>
        <taxon>Lamiaceae</taxon>
        <taxon>Nepetoideae</taxon>
        <taxon>Mentheae</taxon>
        <taxon>Salviinae</taxon>
        <taxon>Salvia</taxon>
        <taxon>Salvia subgen. Calosphace</taxon>
        <taxon>core Calosphace</taxon>
    </lineage>
</organism>
<keyword evidence="5 9" id="KW-0378">Hydrolase</keyword>
<comment type="caution">
    <text evidence="11">The sequence shown here is derived from an EMBL/GenBank/DDBJ whole genome shotgun (WGS) entry which is preliminary data.</text>
</comment>
<feature type="chain" id="PRO_5036471344" description="Polygalacturonase" evidence="10">
    <location>
        <begin position="22"/>
        <end position="401"/>
    </location>
</feature>
<feature type="active site" evidence="8">
    <location>
        <position position="236"/>
    </location>
</feature>
<name>A0A8X9A872_SALSN</name>
<dbReference type="Pfam" id="PF00295">
    <property type="entry name" value="Glyco_hydro_28"/>
    <property type="match status" value="1"/>
</dbReference>
<comment type="subcellular location">
    <subcellularLocation>
        <location evidence="1">Secreted</location>
        <location evidence="1">Cell wall</location>
    </subcellularLocation>
</comment>